<keyword evidence="2" id="KW-1185">Reference proteome</keyword>
<sequence>MRTTARLSPLSWLAFGPAAFSLILTTGTVLAQDKGHLASVHRQVSLAEASVTKAIGAGDSKTLSRIGQELGSIIETALAHRENGGEVTRCDMAAHALAYVAVSAADGLSITGEGRKLLLGDALAAAGDFEADMRACDQQAGKKPGSHTSVEKALRAL</sequence>
<dbReference type="Proteomes" id="UP000308530">
    <property type="component" value="Chromosome"/>
</dbReference>
<organism evidence="1 2">
    <name type="scientific">Peteryoungia desertarenae</name>
    <dbReference type="NCBI Taxonomy" id="1813451"/>
    <lineage>
        <taxon>Bacteria</taxon>
        <taxon>Pseudomonadati</taxon>
        <taxon>Pseudomonadota</taxon>
        <taxon>Alphaproteobacteria</taxon>
        <taxon>Hyphomicrobiales</taxon>
        <taxon>Rhizobiaceae</taxon>
        <taxon>Peteryoungia</taxon>
    </lineage>
</organism>
<proteinExistence type="predicted"/>
<gene>
    <name evidence="1" type="ORF">FE840_005415</name>
</gene>
<protein>
    <submittedName>
        <fullName evidence="1">Uncharacterized protein</fullName>
    </submittedName>
</protein>
<evidence type="ECO:0000313" key="1">
    <source>
        <dbReference type="EMBL" id="QLF69024.1"/>
    </source>
</evidence>
<dbReference type="RefSeq" id="WP_138285839.1">
    <property type="nucleotide sequence ID" value="NZ_CP058350.1"/>
</dbReference>
<evidence type="ECO:0000313" key="2">
    <source>
        <dbReference type="Proteomes" id="UP000308530"/>
    </source>
</evidence>
<reference evidence="1 2" key="1">
    <citation type="submission" date="2020-06" db="EMBL/GenBank/DDBJ databases">
        <title>Genome sequence of Rhizobium sp strain ADMK78.</title>
        <authorList>
            <person name="Rahi P."/>
        </authorList>
    </citation>
    <scope>NUCLEOTIDE SEQUENCE [LARGE SCALE GENOMIC DNA]</scope>
    <source>
        <strain evidence="1 2">ADMK78</strain>
    </source>
</reference>
<accession>A0ABX6QKL8</accession>
<dbReference type="EMBL" id="CP058350">
    <property type="protein sequence ID" value="QLF69024.1"/>
    <property type="molecule type" value="Genomic_DNA"/>
</dbReference>
<name>A0ABX6QKL8_9HYPH</name>